<keyword evidence="8" id="KW-0411">Iron-sulfur</keyword>
<dbReference type="PANTHER" id="PTHR47354">
    <property type="entry name" value="NADH OXIDOREDUCTASE HCR"/>
    <property type="match status" value="1"/>
</dbReference>
<sequence>MIPDLDAPQLLGLIVAALLLQALAVAVLAIRGHGRSTAESSGTASEPPGAPRSSLAWSGTQAWRVRERRFEDAAGTQCSFVLEPVDGTPPPPFRPGQFLTFVLDLADPLAPGGRRQVTRCYSLSDGPGLPHYRVTIKRVGKPADHPEWSAGLVSNHFHDHVQVGDLMQVRAPSGHFHLDEDPSVPAVLIAGGIGITPMISMLEELIRHQPSRPVHLFYGVRSGHEHAFKAHLRTRQTNHPTLRLHVVYSRPAESDQLGIDHHLVGHVDLALLQKTLPHGRHRFFICGPGTMMSTLVPALKAWGVPDEDVLFEAFGPASVQRPAAPVDAAAAGVKIRFQRSGRVLAWDGQDASLLDFAERHALLIDAGCRSGGCGTCATRLIEGRVSYPHAPDHDIPAGHCLPCVARPLTDLVLEA</sequence>
<feature type="domain" description="FAD-binding FR-type" evidence="12">
    <location>
        <begin position="58"/>
        <end position="179"/>
    </location>
</feature>
<dbReference type="PRINTS" id="PR00371">
    <property type="entry name" value="FPNCR"/>
</dbReference>
<evidence type="ECO:0000256" key="2">
    <source>
        <dbReference type="ARBA" id="ARBA00022630"/>
    </source>
</evidence>
<evidence type="ECO:0000313" key="13">
    <source>
        <dbReference type="EMBL" id="RZS54437.1"/>
    </source>
</evidence>
<dbReference type="InterPro" id="IPR001433">
    <property type="entry name" value="OxRdtase_FAD/NAD-bd"/>
</dbReference>
<dbReference type="InterPro" id="IPR017938">
    <property type="entry name" value="Riboflavin_synthase-like_b-brl"/>
</dbReference>
<dbReference type="Proteomes" id="UP000293433">
    <property type="component" value="Unassembled WGS sequence"/>
</dbReference>
<dbReference type="PROSITE" id="PS51384">
    <property type="entry name" value="FAD_FR"/>
    <property type="match status" value="1"/>
</dbReference>
<feature type="domain" description="2Fe-2S ferredoxin-type" evidence="11">
    <location>
        <begin position="333"/>
        <end position="415"/>
    </location>
</feature>
<comment type="caution">
    <text evidence="13">The sequence shown here is derived from an EMBL/GenBank/DDBJ whole genome shotgun (WGS) entry which is preliminary data.</text>
</comment>
<dbReference type="InterPro" id="IPR001709">
    <property type="entry name" value="Flavoprot_Pyr_Nucl_cyt_Rdtase"/>
</dbReference>
<keyword evidence="2" id="KW-0285">Flavoprotein</keyword>
<dbReference type="SUPFAM" id="SSF54292">
    <property type="entry name" value="2Fe-2S ferredoxin-like"/>
    <property type="match status" value="1"/>
</dbReference>
<evidence type="ECO:0000256" key="5">
    <source>
        <dbReference type="ARBA" id="ARBA00022827"/>
    </source>
</evidence>
<dbReference type="Gene3D" id="2.40.30.10">
    <property type="entry name" value="Translation factors"/>
    <property type="match status" value="1"/>
</dbReference>
<reference evidence="13 14" key="1">
    <citation type="submission" date="2019-02" db="EMBL/GenBank/DDBJ databases">
        <title>Genomic Encyclopedia of Type Strains, Phase IV (KMG-IV): sequencing the most valuable type-strain genomes for metagenomic binning, comparative biology and taxonomic classification.</title>
        <authorList>
            <person name="Goeker M."/>
        </authorList>
    </citation>
    <scope>NUCLEOTIDE SEQUENCE [LARGE SCALE GENOMIC DNA]</scope>
    <source>
        <strain evidence="13 14">DSM 10617</strain>
    </source>
</reference>
<dbReference type="GO" id="GO:0016491">
    <property type="term" value="F:oxidoreductase activity"/>
    <property type="evidence" value="ECO:0007669"/>
    <property type="project" value="UniProtKB-KW"/>
</dbReference>
<dbReference type="Pfam" id="PF00111">
    <property type="entry name" value="Fer2"/>
    <property type="match status" value="1"/>
</dbReference>
<evidence type="ECO:0000256" key="4">
    <source>
        <dbReference type="ARBA" id="ARBA00022723"/>
    </source>
</evidence>
<dbReference type="InterPro" id="IPR039261">
    <property type="entry name" value="FNR_nucleotide-bd"/>
</dbReference>
<dbReference type="InterPro" id="IPR006058">
    <property type="entry name" value="2Fe2S_fd_BS"/>
</dbReference>
<evidence type="ECO:0000256" key="6">
    <source>
        <dbReference type="ARBA" id="ARBA00023002"/>
    </source>
</evidence>
<dbReference type="InterPro" id="IPR036010">
    <property type="entry name" value="2Fe-2S_ferredoxin-like_sf"/>
</dbReference>
<dbReference type="EMBL" id="SGWV01000009">
    <property type="protein sequence ID" value="RZS54437.1"/>
    <property type="molecule type" value="Genomic_DNA"/>
</dbReference>
<evidence type="ECO:0000256" key="7">
    <source>
        <dbReference type="ARBA" id="ARBA00023004"/>
    </source>
</evidence>
<dbReference type="SUPFAM" id="SSF52343">
    <property type="entry name" value="Ferredoxin reductase-like, C-terminal NADP-linked domain"/>
    <property type="match status" value="1"/>
</dbReference>
<dbReference type="GO" id="GO:0050660">
    <property type="term" value="F:flavin adenine dinucleotide binding"/>
    <property type="evidence" value="ECO:0007669"/>
    <property type="project" value="TreeGrafter"/>
</dbReference>
<keyword evidence="14" id="KW-1185">Reference proteome</keyword>
<dbReference type="SUPFAM" id="SSF63380">
    <property type="entry name" value="Riboflavin synthase domain-like"/>
    <property type="match status" value="1"/>
</dbReference>
<name>A0A4Q7LKU5_9BURK</name>
<evidence type="ECO:0000256" key="1">
    <source>
        <dbReference type="ARBA" id="ARBA00001974"/>
    </source>
</evidence>
<keyword evidence="3" id="KW-0001">2Fe-2S</keyword>
<dbReference type="PROSITE" id="PS51085">
    <property type="entry name" value="2FE2S_FER_2"/>
    <property type="match status" value="1"/>
</dbReference>
<dbReference type="PROSITE" id="PS00197">
    <property type="entry name" value="2FE2S_FER_1"/>
    <property type="match status" value="1"/>
</dbReference>
<proteinExistence type="predicted"/>
<evidence type="ECO:0000256" key="10">
    <source>
        <dbReference type="SAM" id="MobiDB-lite"/>
    </source>
</evidence>
<gene>
    <name evidence="13" type="ORF">EV685_1914</name>
</gene>
<accession>A0A4Q7LKU5</accession>
<keyword evidence="7" id="KW-0408">Iron</keyword>
<evidence type="ECO:0000256" key="8">
    <source>
        <dbReference type="ARBA" id="ARBA00023014"/>
    </source>
</evidence>
<protein>
    <recommendedName>
        <fullName evidence="15">Ferredoxin-NADP reductase</fullName>
    </recommendedName>
</protein>
<dbReference type="CDD" id="cd06184">
    <property type="entry name" value="flavohem_like_fad_nad_binding"/>
    <property type="match status" value="1"/>
</dbReference>
<evidence type="ECO:0000313" key="14">
    <source>
        <dbReference type="Proteomes" id="UP000293433"/>
    </source>
</evidence>
<comment type="cofactor">
    <cofactor evidence="9">
        <name>[2Fe-2S] cluster</name>
        <dbReference type="ChEBI" id="CHEBI:190135"/>
    </cofactor>
</comment>
<dbReference type="InterPro" id="IPR050415">
    <property type="entry name" value="MRET"/>
</dbReference>
<dbReference type="AlphaFoldDB" id="A0A4Q7LKU5"/>
<dbReference type="InterPro" id="IPR012675">
    <property type="entry name" value="Beta-grasp_dom_sf"/>
</dbReference>
<dbReference type="Pfam" id="PF00175">
    <property type="entry name" value="NAD_binding_1"/>
    <property type="match status" value="1"/>
</dbReference>
<dbReference type="PRINTS" id="PR00406">
    <property type="entry name" value="CYTB5RDTASE"/>
</dbReference>
<comment type="cofactor">
    <cofactor evidence="1">
        <name>FAD</name>
        <dbReference type="ChEBI" id="CHEBI:57692"/>
    </cofactor>
</comment>
<dbReference type="InterPro" id="IPR017927">
    <property type="entry name" value="FAD-bd_FR_type"/>
</dbReference>
<dbReference type="GO" id="GO:0046872">
    <property type="term" value="F:metal ion binding"/>
    <property type="evidence" value="ECO:0007669"/>
    <property type="project" value="UniProtKB-KW"/>
</dbReference>
<evidence type="ECO:0000256" key="9">
    <source>
        <dbReference type="ARBA" id="ARBA00034078"/>
    </source>
</evidence>
<dbReference type="Gene3D" id="3.40.50.80">
    <property type="entry name" value="Nucleotide-binding domain of ferredoxin-NADP reductase (FNR) module"/>
    <property type="match status" value="1"/>
</dbReference>
<keyword evidence="5" id="KW-0274">FAD</keyword>
<dbReference type="CDD" id="cd00207">
    <property type="entry name" value="fer2"/>
    <property type="match status" value="1"/>
</dbReference>
<evidence type="ECO:0000259" key="11">
    <source>
        <dbReference type="PROSITE" id="PS51085"/>
    </source>
</evidence>
<organism evidence="13 14">
    <name type="scientific">Sphaerotilus mobilis</name>
    <dbReference type="NCBI Taxonomy" id="47994"/>
    <lineage>
        <taxon>Bacteria</taxon>
        <taxon>Pseudomonadati</taxon>
        <taxon>Pseudomonadota</taxon>
        <taxon>Betaproteobacteria</taxon>
        <taxon>Burkholderiales</taxon>
        <taxon>Sphaerotilaceae</taxon>
        <taxon>Sphaerotilus</taxon>
    </lineage>
</organism>
<evidence type="ECO:0000259" key="12">
    <source>
        <dbReference type="PROSITE" id="PS51384"/>
    </source>
</evidence>
<evidence type="ECO:0008006" key="15">
    <source>
        <dbReference type="Google" id="ProtNLM"/>
    </source>
</evidence>
<dbReference type="PANTHER" id="PTHR47354:SF8">
    <property type="entry name" value="1,2-PHENYLACETYL-COA EPOXIDASE, SUBUNIT E"/>
    <property type="match status" value="1"/>
</dbReference>
<feature type="region of interest" description="Disordered" evidence="10">
    <location>
        <begin position="36"/>
        <end position="59"/>
    </location>
</feature>
<keyword evidence="6" id="KW-0560">Oxidoreductase</keyword>
<evidence type="ECO:0000256" key="3">
    <source>
        <dbReference type="ARBA" id="ARBA00022714"/>
    </source>
</evidence>
<dbReference type="InterPro" id="IPR001041">
    <property type="entry name" value="2Fe-2S_ferredoxin-type"/>
</dbReference>
<dbReference type="GO" id="GO:0051537">
    <property type="term" value="F:2 iron, 2 sulfur cluster binding"/>
    <property type="evidence" value="ECO:0007669"/>
    <property type="project" value="UniProtKB-KW"/>
</dbReference>
<keyword evidence="4" id="KW-0479">Metal-binding</keyword>
<dbReference type="RefSeq" id="WP_242615517.1">
    <property type="nucleotide sequence ID" value="NZ_SGWV01000009.1"/>
</dbReference>
<dbReference type="Gene3D" id="3.10.20.30">
    <property type="match status" value="1"/>
</dbReference>